<comment type="function">
    <text evidence="10">Catalyzes the hydroxylation of L-kynurenine (L-Kyn) to form 3-hydroxy-L-kynurenine (L-3OHKyn). Required for synthesis of quinolinic acid.</text>
</comment>
<dbReference type="HAMAP" id="MF_01971">
    <property type="entry name" value="Kynurenine_monooxygenase"/>
    <property type="match status" value="1"/>
</dbReference>
<keyword evidence="6 10" id="KW-0560">Oxidoreductase</keyword>
<dbReference type="GO" id="GO:0070189">
    <property type="term" value="P:kynurenine metabolic process"/>
    <property type="evidence" value="ECO:0007669"/>
    <property type="project" value="TreeGrafter"/>
</dbReference>
<keyword evidence="10" id="KW-1000">Mitochondrion outer membrane</keyword>
<comment type="similarity">
    <text evidence="10">Belongs to the aromatic-ring hydroxylase family. KMO subfamily.</text>
</comment>
<evidence type="ECO:0000313" key="12">
    <source>
        <dbReference type="EMBL" id="KAG0151685.1"/>
    </source>
</evidence>
<keyword evidence="7 10" id="KW-0503">Monooxygenase</keyword>
<evidence type="ECO:0000313" key="13">
    <source>
        <dbReference type="Proteomes" id="UP000886653"/>
    </source>
</evidence>
<dbReference type="GO" id="GO:0034354">
    <property type="term" value="P:'de novo' NAD+ biosynthetic process from L-tryptophan"/>
    <property type="evidence" value="ECO:0007669"/>
    <property type="project" value="UniProtKB-UniRule"/>
</dbReference>
<evidence type="ECO:0000256" key="5">
    <source>
        <dbReference type="ARBA" id="ARBA00022857"/>
    </source>
</evidence>
<dbReference type="PANTHER" id="PTHR46028:SF2">
    <property type="entry name" value="KYNURENINE 3-MONOOXYGENASE"/>
    <property type="match status" value="1"/>
</dbReference>
<proteinExistence type="inferred from homology"/>
<sequence>MSEQPQHAVVVGAGLVGCLAACMLESRGWTVDIYEARKDFRIPSNLPTRARSINLAFSARGIEAIRSIDSDMVNRLLQKVIPMKARMIHHPEGKLNSQPYGLDGEHINSIDRNLLNQALLTEASKRHNIEIHFGHKFLSAQFDDRYLIFWDETTKTERHVKADLTIGADGSYSRVRQQIMKKTRLDFSQEYIDDLYIELSIPPATDKVSGEPTFALDPHHLHIWPRHSFMLIALPNQDKSFTCTLFGPFKGVFDQLEPPTTPHDEARIICFFRKHFLDALELMESTELIRCFAENPRGSLLTIKCNPYHYKDKAVILGDAAHSMVPFYGKCFMSITNLSLTHPFHAFSIFTGQGMNCGLEDVRKLSQLLDDHSLSLEGVLERYSSTRHQDLIAICDLAIENYKEMRDKVTRVDYVMRKALDGILAKSWFLKGKWLPLYTMVTFRPDLDYSEVVKREARQSKIVNWMLRLFATSAFVGFVVVSKNLSRWKELLRR</sequence>
<evidence type="ECO:0000256" key="8">
    <source>
        <dbReference type="ARBA" id="ARBA00023128"/>
    </source>
</evidence>
<dbReference type="InterPro" id="IPR002938">
    <property type="entry name" value="FAD-bd"/>
</dbReference>
<dbReference type="AlphaFoldDB" id="A0A9P6NYD6"/>
<evidence type="ECO:0000256" key="10">
    <source>
        <dbReference type="HAMAP-Rule" id="MF_03018"/>
    </source>
</evidence>
<evidence type="ECO:0000256" key="1">
    <source>
        <dbReference type="ARBA" id="ARBA00001974"/>
    </source>
</evidence>
<accession>A0A9P6NYD6</accession>
<gene>
    <name evidence="10" type="primary">BNA4</name>
    <name evidence="12" type="ORF">CROQUDRAFT_36384</name>
</gene>
<evidence type="ECO:0000256" key="2">
    <source>
        <dbReference type="ARBA" id="ARBA00022630"/>
    </source>
</evidence>
<evidence type="ECO:0000256" key="3">
    <source>
        <dbReference type="ARBA" id="ARBA00022642"/>
    </source>
</evidence>
<dbReference type="GO" id="GO:0004502">
    <property type="term" value="F:kynurenine 3-monooxygenase activity"/>
    <property type="evidence" value="ECO:0007669"/>
    <property type="project" value="UniProtKB-UniRule"/>
</dbReference>
<keyword evidence="13" id="KW-1185">Reference proteome</keyword>
<dbReference type="InterPro" id="IPR027545">
    <property type="entry name" value="Kynurenine_monooxygenase"/>
</dbReference>
<evidence type="ECO:0000256" key="7">
    <source>
        <dbReference type="ARBA" id="ARBA00023033"/>
    </source>
</evidence>
<dbReference type="OrthoDB" id="10053569at2759"/>
<organism evidence="12 13">
    <name type="scientific">Cronartium quercuum f. sp. fusiforme G11</name>
    <dbReference type="NCBI Taxonomy" id="708437"/>
    <lineage>
        <taxon>Eukaryota</taxon>
        <taxon>Fungi</taxon>
        <taxon>Dikarya</taxon>
        <taxon>Basidiomycota</taxon>
        <taxon>Pucciniomycotina</taxon>
        <taxon>Pucciniomycetes</taxon>
        <taxon>Pucciniales</taxon>
        <taxon>Coleosporiaceae</taxon>
        <taxon>Cronartium</taxon>
    </lineage>
</organism>
<evidence type="ECO:0000256" key="4">
    <source>
        <dbReference type="ARBA" id="ARBA00022827"/>
    </source>
</evidence>
<dbReference type="GO" id="GO:0019805">
    <property type="term" value="P:quinolinate biosynthetic process"/>
    <property type="evidence" value="ECO:0007669"/>
    <property type="project" value="UniProtKB-UniRule"/>
</dbReference>
<keyword evidence="2 10" id="KW-0285">Flavoprotein</keyword>
<dbReference type="FunFam" id="3.50.50.60:FF:000129">
    <property type="entry name" value="Kynurenine 3-monooxygenase"/>
    <property type="match status" value="1"/>
</dbReference>
<name>A0A9P6NYD6_9BASI</name>
<comment type="subcellular location">
    <subcellularLocation>
        <location evidence="10">Mitochondrion outer membrane</location>
    </subcellularLocation>
</comment>
<comment type="cofactor">
    <cofactor evidence="1 10">
        <name>FAD</name>
        <dbReference type="ChEBI" id="CHEBI:57692"/>
    </cofactor>
</comment>
<keyword evidence="3 10" id="KW-0662">Pyridine nucleotide biosynthesis</keyword>
<protein>
    <recommendedName>
        <fullName evidence="10">Kynurenine 3-monooxygenase</fullName>
        <ecNumber evidence="10">1.14.13.9</ecNumber>
    </recommendedName>
    <alternativeName>
        <fullName evidence="10">Biosynthesis of nicotinic acid protein 4</fullName>
    </alternativeName>
    <alternativeName>
        <fullName evidence="10">Kynurenine 3-hydroxylase</fullName>
    </alternativeName>
</protein>
<keyword evidence="8 10" id="KW-0496">Mitochondrion</keyword>
<dbReference type="Proteomes" id="UP000886653">
    <property type="component" value="Unassembled WGS sequence"/>
</dbReference>
<comment type="caution">
    <text evidence="12">The sequence shown here is derived from an EMBL/GenBank/DDBJ whole genome shotgun (WGS) entry which is preliminary data.</text>
</comment>
<dbReference type="Gene3D" id="3.50.50.60">
    <property type="entry name" value="FAD/NAD(P)-binding domain"/>
    <property type="match status" value="2"/>
</dbReference>
<keyword evidence="10" id="KW-0472">Membrane</keyword>
<dbReference type="GO" id="GO:0043420">
    <property type="term" value="P:anthranilate metabolic process"/>
    <property type="evidence" value="ECO:0007669"/>
    <property type="project" value="UniProtKB-UniRule"/>
</dbReference>
<feature type="domain" description="FAD-binding" evidence="11">
    <location>
        <begin position="8"/>
        <end position="180"/>
    </location>
</feature>
<dbReference type="Pfam" id="PF01494">
    <property type="entry name" value="FAD_binding_3"/>
    <property type="match status" value="1"/>
</dbReference>
<dbReference type="InterPro" id="IPR036188">
    <property type="entry name" value="FAD/NAD-bd_sf"/>
</dbReference>
<keyword evidence="5 10" id="KW-0521">NADP</keyword>
<evidence type="ECO:0000256" key="6">
    <source>
        <dbReference type="ARBA" id="ARBA00023002"/>
    </source>
</evidence>
<reference evidence="12" key="1">
    <citation type="submission" date="2013-11" db="EMBL/GenBank/DDBJ databases">
        <title>Genome sequence of the fusiform rust pathogen reveals effectors for host alternation and coevolution with pine.</title>
        <authorList>
            <consortium name="DOE Joint Genome Institute"/>
            <person name="Smith K."/>
            <person name="Pendleton A."/>
            <person name="Kubisiak T."/>
            <person name="Anderson C."/>
            <person name="Salamov A."/>
            <person name="Aerts A."/>
            <person name="Riley R."/>
            <person name="Clum A."/>
            <person name="Lindquist E."/>
            <person name="Ence D."/>
            <person name="Campbell M."/>
            <person name="Kronenberg Z."/>
            <person name="Feau N."/>
            <person name="Dhillon B."/>
            <person name="Hamelin R."/>
            <person name="Burleigh J."/>
            <person name="Smith J."/>
            <person name="Yandell M."/>
            <person name="Nelson C."/>
            <person name="Grigoriev I."/>
            <person name="Davis J."/>
        </authorList>
    </citation>
    <scope>NUCLEOTIDE SEQUENCE</scope>
    <source>
        <strain evidence="12">G11</strain>
    </source>
</reference>
<dbReference type="GO" id="GO:0006569">
    <property type="term" value="P:L-tryptophan catabolic process"/>
    <property type="evidence" value="ECO:0007669"/>
    <property type="project" value="UniProtKB-UniRule"/>
</dbReference>
<keyword evidence="4 10" id="KW-0274">FAD</keyword>
<dbReference type="SUPFAM" id="SSF51905">
    <property type="entry name" value="FAD/NAD(P)-binding domain"/>
    <property type="match status" value="1"/>
</dbReference>
<dbReference type="PRINTS" id="PR00420">
    <property type="entry name" value="RNGMNOXGNASE"/>
</dbReference>
<evidence type="ECO:0000256" key="9">
    <source>
        <dbReference type="ARBA" id="ARBA00047818"/>
    </source>
</evidence>
<dbReference type="PANTHER" id="PTHR46028">
    <property type="entry name" value="KYNURENINE 3-MONOOXYGENASE"/>
    <property type="match status" value="1"/>
</dbReference>
<comment type="catalytic activity">
    <reaction evidence="9 10">
        <text>L-kynurenine + NADPH + O2 + H(+) = 3-hydroxy-L-kynurenine + NADP(+) + H2O</text>
        <dbReference type="Rhea" id="RHEA:20545"/>
        <dbReference type="ChEBI" id="CHEBI:15377"/>
        <dbReference type="ChEBI" id="CHEBI:15378"/>
        <dbReference type="ChEBI" id="CHEBI:15379"/>
        <dbReference type="ChEBI" id="CHEBI:57783"/>
        <dbReference type="ChEBI" id="CHEBI:57959"/>
        <dbReference type="ChEBI" id="CHEBI:58125"/>
        <dbReference type="ChEBI" id="CHEBI:58349"/>
        <dbReference type="EC" id="1.14.13.9"/>
    </reaction>
</comment>
<evidence type="ECO:0000259" key="11">
    <source>
        <dbReference type="Pfam" id="PF01494"/>
    </source>
</evidence>
<comment type="pathway">
    <text evidence="10">Cofactor biosynthesis; NAD(+) biosynthesis; quinolinate from L-kynurenine: step 1/3.</text>
</comment>
<dbReference type="EMBL" id="MU167211">
    <property type="protein sequence ID" value="KAG0151685.1"/>
    <property type="molecule type" value="Genomic_DNA"/>
</dbReference>
<dbReference type="GO" id="GO:0071949">
    <property type="term" value="F:FAD binding"/>
    <property type="evidence" value="ECO:0007669"/>
    <property type="project" value="InterPro"/>
</dbReference>
<dbReference type="GO" id="GO:0005741">
    <property type="term" value="C:mitochondrial outer membrane"/>
    <property type="evidence" value="ECO:0007669"/>
    <property type="project" value="UniProtKB-SubCell"/>
</dbReference>
<dbReference type="EC" id="1.14.13.9" evidence="10"/>